<protein>
    <recommendedName>
        <fullName evidence="2">Large polyvalent protein associated domain-containing protein</fullName>
    </recommendedName>
</protein>
<name>A0A0F9KGB9_9ZZZZ</name>
<dbReference type="EMBL" id="LAZR01013605">
    <property type="protein sequence ID" value="KKM21188.1"/>
    <property type="molecule type" value="Genomic_DNA"/>
</dbReference>
<gene>
    <name evidence="1" type="ORF">LCGC14_1637970</name>
</gene>
<feature type="non-terminal residue" evidence="1">
    <location>
        <position position="1"/>
    </location>
</feature>
<reference evidence="1" key="1">
    <citation type="journal article" date="2015" name="Nature">
        <title>Complex archaea that bridge the gap between prokaryotes and eukaryotes.</title>
        <authorList>
            <person name="Spang A."/>
            <person name="Saw J.H."/>
            <person name="Jorgensen S.L."/>
            <person name="Zaremba-Niedzwiedzka K."/>
            <person name="Martijn J."/>
            <person name="Lind A.E."/>
            <person name="van Eijk R."/>
            <person name="Schleper C."/>
            <person name="Guy L."/>
            <person name="Ettema T.J."/>
        </authorList>
    </citation>
    <scope>NUCLEOTIDE SEQUENCE</scope>
</reference>
<comment type="caution">
    <text evidence="1">The sequence shown here is derived from an EMBL/GenBank/DDBJ whole genome shotgun (WGS) entry which is preliminary data.</text>
</comment>
<evidence type="ECO:0008006" key="2">
    <source>
        <dbReference type="Google" id="ProtNLM"/>
    </source>
</evidence>
<dbReference type="AlphaFoldDB" id="A0A0F9KGB9"/>
<organism evidence="1">
    <name type="scientific">marine sediment metagenome</name>
    <dbReference type="NCBI Taxonomy" id="412755"/>
    <lineage>
        <taxon>unclassified sequences</taxon>
        <taxon>metagenomes</taxon>
        <taxon>ecological metagenomes</taxon>
    </lineage>
</organism>
<evidence type="ECO:0000313" key="1">
    <source>
        <dbReference type="EMBL" id="KKM21188.1"/>
    </source>
</evidence>
<proteinExistence type="predicted"/>
<sequence length="705" mass="79130">LIPARLMTTKEVQKLMLEVYQAAETGHIARNTANALHAMFLGDRKLMEPRHFKELANVFGADFGKAIQGLSGVKQGLFDKAVDILNIPRAVLASTDISAVARQGLILGLSRPKNVPASFGRMMKSLFSEKAALETDVAMRATVEFRSFTQAGGYFAPIAKTAAAAIREETFVTPLTARIPFVRRSERAFVTYLNSLRLGAWKDASNAYRAQGAGQKELKNLAKFIDMASGRGDIPKSLEKFAPFLNTILFSPRLQVATLSLPRQLGRMLLSGNPYERKEAARALVTFAGGGASLIALLQATGITGKTAIDPRAGDFGKIKIGETRFDIWRGYVQYIRFISQMMTGERITAFGNMSKIKRDEVAWRFLQSKSSPAFGLLVDLTKGENYQGEPLFEKTTGAIKTARNRFMPLAIQDIMDAVEQGGQPGAWIGIPAVLGVGSLTYVNDFVRVKQRIAEEEGFKTWDEIDPKTRREIMNRNVELQTAQIDYDRQVMGTAFGDWRNAGKSIEDVFIENVDQATAQYQTTTDGVQFREKITDAFTERRGGYSAREKEERFAEIVKRHNLPDTAEALVALGPEQLAIKSYFDALFGDDMYDEFGDYRFDEAAIRKEQLREQLGEEMFSYVEEYQGMKFENLPPEFQELQQARAVLKPYWAVRTMVEKLFGKFFAESNAGKSFISKQRKAMRLGNPEMNEAYLRFYSRSLHNT</sequence>
<accession>A0A0F9KGB9</accession>